<accession>A0AA38PJC6</accession>
<proteinExistence type="predicted"/>
<name>A0AA38PJC6_9AGAR</name>
<comment type="caution">
    <text evidence="2">The sequence shown here is derived from an EMBL/GenBank/DDBJ whole genome shotgun (WGS) entry which is preliminary data.</text>
</comment>
<reference evidence="2" key="1">
    <citation type="submission" date="2022-08" db="EMBL/GenBank/DDBJ databases">
        <authorList>
            <consortium name="DOE Joint Genome Institute"/>
            <person name="Min B."/>
            <person name="Riley R."/>
            <person name="Sierra-Patev S."/>
            <person name="Naranjo-Ortiz M."/>
            <person name="Looney B."/>
            <person name="Konkel Z."/>
            <person name="Slot J.C."/>
            <person name="Sakamoto Y."/>
            <person name="Steenwyk J.L."/>
            <person name="Rokas A."/>
            <person name="Carro J."/>
            <person name="Camarero S."/>
            <person name="Ferreira P."/>
            <person name="Molpeceres G."/>
            <person name="Ruiz-Duenas F.J."/>
            <person name="Serrano A."/>
            <person name="Henrissat B."/>
            <person name="Drula E."/>
            <person name="Hughes K.W."/>
            <person name="Mata J.L."/>
            <person name="Ishikawa N.K."/>
            <person name="Vargas-Isla R."/>
            <person name="Ushijima S."/>
            <person name="Smith C.A."/>
            <person name="Ahrendt S."/>
            <person name="Andreopoulos W."/>
            <person name="He G."/>
            <person name="Labutti K."/>
            <person name="Lipzen A."/>
            <person name="Ng V."/>
            <person name="Sandor L."/>
            <person name="Barry K."/>
            <person name="Martinez A.T."/>
            <person name="Xiao Y."/>
            <person name="Gibbons J.G."/>
            <person name="Terashima K."/>
            <person name="Hibbett D.S."/>
            <person name="Grigoriev I.V."/>
        </authorList>
    </citation>
    <scope>NUCLEOTIDE SEQUENCE</scope>
    <source>
        <strain evidence="2">TFB9207</strain>
    </source>
</reference>
<evidence type="ECO:0000313" key="3">
    <source>
        <dbReference type="Proteomes" id="UP001163846"/>
    </source>
</evidence>
<evidence type="ECO:0000256" key="1">
    <source>
        <dbReference type="SAM" id="SignalP"/>
    </source>
</evidence>
<gene>
    <name evidence="2" type="ORF">F5878DRAFT_603137</name>
</gene>
<keyword evidence="3" id="KW-1185">Reference proteome</keyword>
<sequence length="73" mass="7819">MQVSLLLCLALESITAPRAAEVREVNSTKSPSRDVKLMILTSGNNENFESCLSAVVGWVVGWLAGRGLEVSTL</sequence>
<organism evidence="2 3">
    <name type="scientific">Lentinula raphanica</name>
    <dbReference type="NCBI Taxonomy" id="153919"/>
    <lineage>
        <taxon>Eukaryota</taxon>
        <taxon>Fungi</taxon>
        <taxon>Dikarya</taxon>
        <taxon>Basidiomycota</taxon>
        <taxon>Agaricomycotina</taxon>
        <taxon>Agaricomycetes</taxon>
        <taxon>Agaricomycetidae</taxon>
        <taxon>Agaricales</taxon>
        <taxon>Marasmiineae</taxon>
        <taxon>Omphalotaceae</taxon>
        <taxon>Lentinula</taxon>
    </lineage>
</organism>
<dbReference type="EMBL" id="MU805962">
    <property type="protein sequence ID" value="KAJ3844008.1"/>
    <property type="molecule type" value="Genomic_DNA"/>
</dbReference>
<evidence type="ECO:0000313" key="2">
    <source>
        <dbReference type="EMBL" id="KAJ3844008.1"/>
    </source>
</evidence>
<feature type="chain" id="PRO_5041301922" evidence="1">
    <location>
        <begin position="20"/>
        <end position="73"/>
    </location>
</feature>
<dbReference type="AlphaFoldDB" id="A0AA38PJC6"/>
<protein>
    <submittedName>
        <fullName evidence="2">Uncharacterized protein</fullName>
    </submittedName>
</protein>
<keyword evidence="1" id="KW-0732">Signal</keyword>
<feature type="signal peptide" evidence="1">
    <location>
        <begin position="1"/>
        <end position="19"/>
    </location>
</feature>
<dbReference type="Proteomes" id="UP001163846">
    <property type="component" value="Unassembled WGS sequence"/>
</dbReference>